<dbReference type="InterPro" id="IPR020610">
    <property type="entry name" value="Thiolase_AS"/>
</dbReference>
<evidence type="ECO:0000256" key="7">
    <source>
        <dbReference type="ARBA" id="ARBA00022553"/>
    </source>
</evidence>
<keyword evidence="24" id="KW-1185">Reference proteome</keyword>
<gene>
    <name evidence="23" type="ORF">G4B88_024553</name>
</gene>
<evidence type="ECO:0000256" key="6">
    <source>
        <dbReference type="ARBA" id="ARBA00022527"/>
    </source>
</evidence>
<dbReference type="InterPro" id="IPR020615">
    <property type="entry name" value="Thiolase_acyl_enz_int_AS"/>
</dbReference>
<dbReference type="GO" id="GO:0003988">
    <property type="term" value="F:acetyl-CoA C-acyltransferase activity"/>
    <property type="evidence" value="ECO:0007669"/>
    <property type="project" value="UniProtKB-EC"/>
</dbReference>
<proteinExistence type="inferred from homology"/>
<dbReference type="CDD" id="cd13999">
    <property type="entry name" value="STKc_MAP3K-like"/>
    <property type="match status" value="1"/>
</dbReference>
<dbReference type="FunFam" id="3.30.200.20:FF:000081">
    <property type="entry name" value="Octicosapeptide/phox/Bem1p domain kinase superfamily protein"/>
    <property type="match status" value="1"/>
</dbReference>
<keyword evidence="18" id="KW-0012">Acyltransferase</keyword>
<dbReference type="PROSITE" id="PS00737">
    <property type="entry name" value="THIOLASE_2"/>
    <property type="match status" value="1"/>
</dbReference>
<dbReference type="InterPro" id="IPR016039">
    <property type="entry name" value="Thiolase-like"/>
</dbReference>
<feature type="region of interest" description="Disordered" evidence="21">
    <location>
        <begin position="469"/>
        <end position="488"/>
    </location>
</feature>
<dbReference type="Gene3D" id="3.10.20.90">
    <property type="entry name" value="Phosphatidylinositol 3-kinase Catalytic Subunit, Chain A, domain 1"/>
    <property type="match status" value="1"/>
</dbReference>
<feature type="region of interest" description="Disordered" evidence="21">
    <location>
        <begin position="919"/>
        <end position="941"/>
    </location>
</feature>
<dbReference type="Gene3D" id="3.40.47.10">
    <property type="match status" value="1"/>
</dbReference>
<dbReference type="PROSITE" id="PS00107">
    <property type="entry name" value="PROTEIN_KINASE_ATP"/>
    <property type="match status" value="1"/>
</dbReference>
<dbReference type="InterPro" id="IPR000719">
    <property type="entry name" value="Prot_kinase_dom"/>
</dbReference>
<feature type="compositionally biased region" description="Polar residues" evidence="21">
    <location>
        <begin position="517"/>
        <end position="529"/>
    </location>
</feature>
<evidence type="ECO:0000256" key="3">
    <source>
        <dbReference type="ARBA" id="ARBA00004872"/>
    </source>
</evidence>
<keyword evidence="13 20" id="KW-0067">ATP-binding</keyword>
<feature type="region of interest" description="Disordered" evidence="21">
    <location>
        <begin position="505"/>
        <end position="529"/>
    </location>
</feature>
<keyword evidence="12" id="KW-0276">Fatty acid metabolism</keyword>
<evidence type="ECO:0000256" key="15">
    <source>
        <dbReference type="ARBA" id="ARBA00023140"/>
    </source>
</evidence>
<dbReference type="SUPFAM" id="SSF56112">
    <property type="entry name" value="Protein kinase-like (PK-like)"/>
    <property type="match status" value="1"/>
</dbReference>
<dbReference type="GO" id="GO:0031408">
    <property type="term" value="P:oxylipin biosynthetic process"/>
    <property type="evidence" value="ECO:0007669"/>
    <property type="project" value="UniProtKB-KW"/>
</dbReference>
<dbReference type="FunFam" id="1.10.510.10:FF:000142">
    <property type="entry name" value="Octicosapeptide/phox/Bem1p domain kinase superfamily protein"/>
    <property type="match status" value="1"/>
</dbReference>
<dbReference type="SMART" id="SM00220">
    <property type="entry name" value="S_TKc"/>
    <property type="match status" value="1"/>
</dbReference>
<dbReference type="InterPro" id="IPR002155">
    <property type="entry name" value="Thiolase"/>
</dbReference>
<evidence type="ECO:0000256" key="12">
    <source>
        <dbReference type="ARBA" id="ARBA00022832"/>
    </source>
</evidence>
<dbReference type="InterPro" id="IPR017441">
    <property type="entry name" value="Protein_kinase_ATP_BS"/>
</dbReference>
<dbReference type="GO" id="GO:0009734">
    <property type="term" value="P:auxin-activated signaling pathway"/>
    <property type="evidence" value="ECO:0007669"/>
    <property type="project" value="UniProtKB-KW"/>
</dbReference>
<comment type="pathway">
    <text evidence="3">Lipid metabolism; fatty acid metabolism.</text>
</comment>
<keyword evidence="16" id="KW-0443">Lipid metabolism</keyword>
<evidence type="ECO:0000256" key="9">
    <source>
        <dbReference type="ARBA" id="ARBA00022741"/>
    </source>
</evidence>
<evidence type="ECO:0000256" key="19">
    <source>
        <dbReference type="ARBA" id="ARBA00024073"/>
    </source>
</evidence>
<keyword evidence="14" id="KW-0809">Transit peptide</keyword>
<dbReference type="SMART" id="SM00666">
    <property type="entry name" value="PB1"/>
    <property type="match status" value="1"/>
</dbReference>
<keyword evidence="17" id="KW-0927">Auxin signaling pathway</keyword>
<dbReference type="GO" id="GO:0006635">
    <property type="term" value="P:fatty acid beta-oxidation"/>
    <property type="evidence" value="ECO:0007669"/>
    <property type="project" value="TreeGrafter"/>
</dbReference>
<dbReference type="PRINTS" id="PR00109">
    <property type="entry name" value="TYRKINASE"/>
</dbReference>
<feature type="binding site" evidence="20">
    <location>
        <position position="1000"/>
    </location>
    <ligand>
        <name>ATP</name>
        <dbReference type="ChEBI" id="CHEBI:30616"/>
    </ligand>
</feature>
<keyword evidence="8" id="KW-0808">Transferase</keyword>
<dbReference type="GO" id="GO:0010124">
    <property type="term" value="P:phenylacetate catabolic process"/>
    <property type="evidence" value="ECO:0007669"/>
    <property type="project" value="TreeGrafter"/>
</dbReference>
<dbReference type="GO" id="GO:0005777">
    <property type="term" value="C:peroxisome"/>
    <property type="evidence" value="ECO:0007669"/>
    <property type="project" value="UniProtKB-SubCell"/>
</dbReference>
<dbReference type="EMBL" id="JAATIQ010000080">
    <property type="protein sequence ID" value="KAF4386981.1"/>
    <property type="molecule type" value="Genomic_DNA"/>
</dbReference>
<evidence type="ECO:0000256" key="14">
    <source>
        <dbReference type="ARBA" id="ARBA00022946"/>
    </source>
</evidence>
<evidence type="ECO:0000256" key="4">
    <source>
        <dbReference type="ARBA" id="ARBA00010982"/>
    </source>
</evidence>
<feature type="domain" description="Protein kinase" evidence="22">
    <location>
        <begin position="969"/>
        <end position="1239"/>
    </location>
</feature>
<dbReference type="EC" id="2.3.1.16" evidence="19"/>
<dbReference type="PROSITE" id="PS50011">
    <property type="entry name" value="PROTEIN_KINASE_DOM"/>
    <property type="match status" value="1"/>
</dbReference>
<dbReference type="FunFam" id="3.40.47.10:FF:000032">
    <property type="entry name" value="Peroxisomal 3-ketoacyl-CoA thiolase"/>
    <property type="match status" value="1"/>
</dbReference>
<dbReference type="InterPro" id="IPR001245">
    <property type="entry name" value="Ser-Thr/Tyr_kinase_cat_dom"/>
</dbReference>
<evidence type="ECO:0000256" key="10">
    <source>
        <dbReference type="ARBA" id="ARBA00022767"/>
    </source>
</evidence>
<evidence type="ECO:0000256" key="16">
    <source>
        <dbReference type="ARBA" id="ARBA00023160"/>
    </source>
</evidence>
<evidence type="ECO:0000256" key="11">
    <source>
        <dbReference type="ARBA" id="ARBA00022777"/>
    </source>
</evidence>
<dbReference type="Proteomes" id="UP000583929">
    <property type="component" value="Unassembled WGS sequence"/>
</dbReference>
<evidence type="ECO:0000256" key="17">
    <source>
        <dbReference type="ARBA" id="ARBA00023294"/>
    </source>
</evidence>
<evidence type="ECO:0000256" key="1">
    <source>
        <dbReference type="ARBA" id="ARBA00004275"/>
    </source>
</evidence>
<dbReference type="PANTHER" id="PTHR43853">
    <property type="entry name" value="3-KETOACYL-COA THIOLASE, PEROXISOMAL"/>
    <property type="match status" value="1"/>
</dbReference>
<dbReference type="InterPro" id="IPR020617">
    <property type="entry name" value="Thiolase_C"/>
</dbReference>
<dbReference type="GO" id="GO:0005524">
    <property type="term" value="F:ATP binding"/>
    <property type="evidence" value="ECO:0007669"/>
    <property type="project" value="UniProtKB-UniRule"/>
</dbReference>
<feature type="region of interest" description="Disordered" evidence="21">
    <location>
        <begin position="135"/>
        <end position="154"/>
    </location>
</feature>
<keyword evidence="5" id="KW-0963">Cytoplasm</keyword>
<dbReference type="CDD" id="cd00751">
    <property type="entry name" value="thiolase"/>
    <property type="match status" value="1"/>
</dbReference>
<sequence>MALNKSDKLFDPMINEFHGPSGRWIEQESNPVSTLGKNMNNNVSVQTGEEFSKVFLQDRLPARRVASVTDTVQEREKRVGFIGYENSLPGYEDLSRVLGLTRMDSENASETPDFVSAKGSLREIDVEAYADRLNRNNKKENGETGHGGLRKVVSDQNCDRTGGVTVIPSYKSESPSSNNFNGSEVLDGSQSGKIKFLCSFGGKILPRPSDGRLRYVGGETRIVSISKNILWDELVKRTSSICNQPHGIKYQLPGEDLDALISVSSDEDLQNMIEEYHGIEKQDGSQRLRIFLIPLGESEGTSSLDASTIKDNNPDYQYVAAVNGMVDPVSLKSVGGQSLASEANQLGVKNSPFTLETNIDSTALHDSKYSESQKINVSPTHSPPFSPIQCHQDSKSAKIQAQSNTACVNPSPEGVNLMMYDQPTVSHSEQLHGGHFQDHDFMNGFTSPIAADRNDGDFVGFSHDRPISKERVFHSEKPGSRLDDPTGLLSDCSDPHLGMSHAFSDSQLQESGRRSAYCSQEGTSPSSPLSFAKAQLSLQLNSGTLQENPSQLHDNINVNNPQVQKNLLDSESVAVQRIILPNFSLSSELMACNEAHPKCGTGDIDGNLLTVKDEIGSSNFSMPNQCEKDSLNPITLKTIDAKNPFEDQYGQLYGGSPAVLAVDCKNELDSTNPVQDPLFTIGSQERTPSSSSVGLIPLVDDLVVPPKNNHHCDQNIAELFSMSQTSSNDHKNALIGTADVQGNNVFGTNNYDASRLFPGAKQHYPKEDPLGDLLAGFSVDPVLREPAQPAPSDMSSEPRLISPVNIYQLPPVHGDPIISSNLQKSNQITLQNPTQGTAVNQEVSLLDVDFISYPNENFEKINFYPGQNFEKINFGDSTDVESNSEGIKLTQTEPTGNDNNQASSMAQYLMGETVVDDSPTATEVDSIVPESESEDGKADEDRNDLFSDAMIAEMEASIYGLQIIRNSDLEELRELGSGTYGTVFHGKWRGTDVAIKRIKKSCFAGRSSEQERLTKDFWREAQILSNLHHPNVLAFYGVVPDGAGGTLATVTEFMVNGSLRHVLLKKDRSLDRRRKLIIAMDAAFGMEYLHSKNIVHFDLKCDNLLVNLRDPHRPICKVGDFGLSRIKRNTLVSGGVRGTLPWMAPELLNGSSSRVSEKVDVFSFGISMWEILTGEEPYANMHCGAIIGGIVKNTLRPPIPERCDPDWRRLMEECWSPEPEYRPSFTEITNRLRSMSIALQAKAQSNPAKVPISPRPQPKASVCAAGDSAAYHRAPAFGDDIVIVAAYRTPICKAKRGGFKDTPADDLLAVVLKAVVEKTNLDPSEVGDIVVGTVLPPGSQRATECRMAAIYAGFPDTVPIRTVNRQCSSGLQAVADVAASIKSGFYDIGIGAGLECMTVDNITRVRNMNPRQVDNFAQARDCLLPMGITSENVAERYGITRQEQDQAAVNSHRRAAAATASGKFKDEIIPVSTKIVDPKTGQEKRVTISVDDGIRPNTDLSTLAKLKPAFKNDGSTTAGNSSQVSDGAGAVLLMKRSLAMQKGLPILGVFRSFSAVGVDPAVMGIGPSVAIPAAVKSAGLELDNIDLFEINEARDFFFFFAFASQYVYCIKKLELDPEKVNVNGGAIAFGHPLGATGARCVATLLNEMKRRGKDCRFGVVSMCIGTGMGAAAVLERGDSVDELCNARAAHS</sequence>
<dbReference type="Gene3D" id="3.30.200.20">
    <property type="entry name" value="Phosphorylase Kinase, domain 1"/>
    <property type="match status" value="1"/>
</dbReference>
<dbReference type="InterPro" id="IPR000270">
    <property type="entry name" value="PB1_dom"/>
</dbReference>
<dbReference type="FunFam" id="3.10.20.90:FF:000058">
    <property type="entry name" value="Octicosapeptide/phox/Bem1p domain kinase superfamily protein"/>
    <property type="match status" value="1"/>
</dbReference>
<dbReference type="InterPro" id="IPR050215">
    <property type="entry name" value="Thiolase-like_sf_Thiolase"/>
</dbReference>
<dbReference type="PANTHER" id="PTHR43853:SF15">
    <property type="entry name" value="3-KETOACYL-COA THIOLASE 5, PEROXISOMAL"/>
    <property type="match status" value="1"/>
</dbReference>
<keyword evidence="16" id="KW-0275">Fatty acid biosynthesis</keyword>
<organism evidence="23 24">
    <name type="scientific">Cannabis sativa</name>
    <name type="common">Hemp</name>
    <name type="synonym">Marijuana</name>
    <dbReference type="NCBI Taxonomy" id="3483"/>
    <lineage>
        <taxon>Eukaryota</taxon>
        <taxon>Viridiplantae</taxon>
        <taxon>Streptophyta</taxon>
        <taxon>Embryophyta</taxon>
        <taxon>Tracheophyta</taxon>
        <taxon>Spermatophyta</taxon>
        <taxon>Magnoliopsida</taxon>
        <taxon>eudicotyledons</taxon>
        <taxon>Gunneridae</taxon>
        <taxon>Pentapetalae</taxon>
        <taxon>rosids</taxon>
        <taxon>fabids</taxon>
        <taxon>Rosales</taxon>
        <taxon>Cannabaceae</taxon>
        <taxon>Cannabis</taxon>
    </lineage>
</organism>
<evidence type="ECO:0000256" key="18">
    <source>
        <dbReference type="ARBA" id="ARBA00023315"/>
    </source>
</evidence>
<dbReference type="InterPro" id="IPR020613">
    <property type="entry name" value="Thiolase_CS"/>
</dbReference>
<keyword evidence="16" id="KW-0444">Lipid biosynthesis</keyword>
<feature type="compositionally biased region" description="Basic and acidic residues" evidence="21">
    <location>
        <begin position="469"/>
        <end position="484"/>
    </location>
</feature>
<evidence type="ECO:0000256" key="5">
    <source>
        <dbReference type="ARBA" id="ARBA00022490"/>
    </source>
</evidence>
<dbReference type="Pfam" id="PF00108">
    <property type="entry name" value="Thiolase_N"/>
    <property type="match status" value="1"/>
</dbReference>
<protein>
    <recommendedName>
        <fullName evidence="19">acetyl-CoA C-acyltransferase</fullName>
        <ecNumber evidence="19">2.3.1.16</ecNumber>
    </recommendedName>
</protein>
<evidence type="ECO:0000256" key="21">
    <source>
        <dbReference type="SAM" id="MobiDB-lite"/>
    </source>
</evidence>
<dbReference type="InterPro" id="IPR011009">
    <property type="entry name" value="Kinase-like_dom_sf"/>
</dbReference>
<keyword evidence="15" id="KW-0576">Peroxisome</keyword>
<dbReference type="PROSITE" id="PS00099">
    <property type="entry name" value="THIOLASE_3"/>
    <property type="match status" value="1"/>
</dbReference>
<evidence type="ECO:0000259" key="22">
    <source>
        <dbReference type="PROSITE" id="PS50011"/>
    </source>
</evidence>
<keyword evidence="7" id="KW-0597">Phosphoprotein</keyword>
<dbReference type="Pfam" id="PF02803">
    <property type="entry name" value="Thiolase_C"/>
    <property type="match status" value="1"/>
</dbReference>
<keyword evidence="6" id="KW-0723">Serine/threonine-protein kinase</keyword>
<keyword evidence="11" id="KW-0418">Kinase</keyword>
<keyword evidence="10" id="KW-0925">Oxylipin biosynthesis</keyword>
<name>A0A7J6GVY7_CANSA</name>
<dbReference type="GO" id="GO:0006633">
    <property type="term" value="P:fatty acid biosynthetic process"/>
    <property type="evidence" value="ECO:0007669"/>
    <property type="project" value="UniProtKB-KW"/>
</dbReference>
<comment type="subcellular location">
    <subcellularLocation>
        <location evidence="2">Cytoplasm</location>
    </subcellularLocation>
    <subcellularLocation>
        <location evidence="1">Peroxisome</location>
    </subcellularLocation>
</comment>
<comment type="similarity">
    <text evidence="4">Belongs to the thiolase-like superfamily. Thiolase family.</text>
</comment>
<evidence type="ECO:0000256" key="20">
    <source>
        <dbReference type="PROSITE-ProRule" id="PRU10141"/>
    </source>
</evidence>
<evidence type="ECO:0000256" key="8">
    <source>
        <dbReference type="ARBA" id="ARBA00022679"/>
    </source>
</evidence>
<dbReference type="PROSITE" id="PS00108">
    <property type="entry name" value="PROTEIN_KINASE_ST"/>
    <property type="match status" value="1"/>
</dbReference>
<evidence type="ECO:0000313" key="24">
    <source>
        <dbReference type="Proteomes" id="UP000583929"/>
    </source>
</evidence>
<evidence type="ECO:0000313" key="23">
    <source>
        <dbReference type="EMBL" id="KAF4386981.1"/>
    </source>
</evidence>
<accession>A0A7J6GVY7</accession>
<dbReference type="GO" id="GO:0010928">
    <property type="term" value="P:regulation of auxin mediated signaling pathway"/>
    <property type="evidence" value="ECO:0007669"/>
    <property type="project" value="UniProtKB-ARBA"/>
</dbReference>
<dbReference type="CDD" id="cd06410">
    <property type="entry name" value="PB1_UP2"/>
    <property type="match status" value="1"/>
</dbReference>
<dbReference type="Pfam" id="PF00564">
    <property type="entry name" value="PB1"/>
    <property type="match status" value="1"/>
</dbReference>
<dbReference type="SUPFAM" id="SSF54277">
    <property type="entry name" value="CAD &amp; PB1 domains"/>
    <property type="match status" value="1"/>
</dbReference>
<dbReference type="NCBIfam" id="TIGR01930">
    <property type="entry name" value="AcCoA-C-Actrans"/>
    <property type="match status" value="1"/>
</dbReference>
<dbReference type="Gene3D" id="1.10.510.10">
    <property type="entry name" value="Transferase(Phosphotransferase) domain 1"/>
    <property type="match status" value="1"/>
</dbReference>
<dbReference type="InterPro" id="IPR020616">
    <property type="entry name" value="Thiolase_N"/>
</dbReference>
<evidence type="ECO:0000256" key="13">
    <source>
        <dbReference type="ARBA" id="ARBA00022840"/>
    </source>
</evidence>
<reference evidence="23 24" key="1">
    <citation type="journal article" date="2020" name="bioRxiv">
        <title>Sequence and annotation of 42 cannabis genomes reveals extensive copy number variation in cannabinoid synthesis and pathogen resistance genes.</title>
        <authorList>
            <person name="Mckernan K.J."/>
            <person name="Helbert Y."/>
            <person name="Kane L.T."/>
            <person name="Ebling H."/>
            <person name="Zhang L."/>
            <person name="Liu B."/>
            <person name="Eaton Z."/>
            <person name="Mclaughlin S."/>
            <person name="Kingan S."/>
            <person name="Baybayan P."/>
            <person name="Concepcion G."/>
            <person name="Jordan M."/>
            <person name="Riva A."/>
            <person name="Barbazuk W."/>
            <person name="Harkins T."/>
        </authorList>
    </citation>
    <scope>NUCLEOTIDE SEQUENCE [LARGE SCALE GENOMIC DNA]</scope>
    <source>
        <strain evidence="24">cv. Jamaican Lion 4</strain>
        <tissue evidence="23">Leaf</tissue>
    </source>
</reference>
<evidence type="ECO:0000256" key="2">
    <source>
        <dbReference type="ARBA" id="ARBA00004496"/>
    </source>
</evidence>
<dbReference type="SUPFAM" id="SSF53901">
    <property type="entry name" value="Thiolase-like"/>
    <property type="match status" value="2"/>
</dbReference>
<keyword evidence="9 20" id="KW-0547">Nucleotide-binding</keyword>
<comment type="caution">
    <text evidence="23">The sequence shown here is derived from an EMBL/GenBank/DDBJ whole genome shotgun (WGS) entry which is preliminary data.</text>
</comment>
<dbReference type="InterPro" id="IPR008271">
    <property type="entry name" value="Ser/Thr_kinase_AS"/>
</dbReference>
<dbReference type="PROSITE" id="PS00098">
    <property type="entry name" value="THIOLASE_1"/>
    <property type="match status" value="1"/>
</dbReference>
<dbReference type="Pfam" id="PF07714">
    <property type="entry name" value="PK_Tyr_Ser-Thr"/>
    <property type="match status" value="1"/>
</dbReference>
<dbReference type="GO" id="GO:0004674">
    <property type="term" value="F:protein serine/threonine kinase activity"/>
    <property type="evidence" value="ECO:0007669"/>
    <property type="project" value="UniProtKB-KW"/>
</dbReference>